<proteinExistence type="predicted"/>
<evidence type="ECO:0000259" key="2">
    <source>
        <dbReference type="Pfam" id="PF07859"/>
    </source>
</evidence>
<dbReference type="InterPro" id="IPR029058">
    <property type="entry name" value="AB_hydrolase_fold"/>
</dbReference>
<keyword evidence="4" id="KW-1185">Reference proteome</keyword>
<dbReference type="PANTHER" id="PTHR48081">
    <property type="entry name" value="AB HYDROLASE SUPERFAMILY PROTEIN C4A8.06C"/>
    <property type="match status" value="1"/>
</dbReference>
<organism evidence="3 4">
    <name type="scientific">Gordonia asplenii</name>
    <dbReference type="NCBI Taxonomy" id="2725283"/>
    <lineage>
        <taxon>Bacteria</taxon>
        <taxon>Bacillati</taxon>
        <taxon>Actinomycetota</taxon>
        <taxon>Actinomycetes</taxon>
        <taxon>Mycobacteriales</taxon>
        <taxon>Gordoniaceae</taxon>
        <taxon>Gordonia</taxon>
    </lineage>
</organism>
<dbReference type="Proteomes" id="UP000550729">
    <property type="component" value="Unassembled WGS sequence"/>
</dbReference>
<comment type="caution">
    <text evidence="3">The sequence shown here is derived from an EMBL/GenBank/DDBJ whole genome shotgun (WGS) entry which is preliminary data.</text>
</comment>
<protein>
    <submittedName>
        <fullName evidence="3">Alpha/beta hydrolase</fullName>
    </submittedName>
</protein>
<dbReference type="RefSeq" id="WP_170192906.1">
    <property type="nucleotide sequence ID" value="NZ_JABBNB010000003.1"/>
</dbReference>
<dbReference type="PANTHER" id="PTHR48081:SF8">
    <property type="entry name" value="ALPHA_BETA HYDROLASE FOLD-3 DOMAIN-CONTAINING PROTEIN-RELATED"/>
    <property type="match status" value="1"/>
</dbReference>
<keyword evidence="1 3" id="KW-0378">Hydrolase</keyword>
<reference evidence="3 4" key="1">
    <citation type="submission" date="2020-04" db="EMBL/GenBank/DDBJ databases">
        <title>Gordonia sp. nov. TBRC 11910.</title>
        <authorList>
            <person name="Suriyachadkun C."/>
        </authorList>
    </citation>
    <scope>NUCLEOTIDE SEQUENCE [LARGE SCALE GENOMIC DNA]</scope>
    <source>
        <strain evidence="3 4">TBRC 11910</strain>
    </source>
</reference>
<dbReference type="AlphaFoldDB" id="A0A848KQS1"/>
<evidence type="ECO:0000313" key="3">
    <source>
        <dbReference type="EMBL" id="NMO00409.1"/>
    </source>
</evidence>
<dbReference type="SUPFAM" id="SSF53474">
    <property type="entry name" value="alpha/beta-Hydrolases"/>
    <property type="match status" value="1"/>
</dbReference>
<dbReference type="InterPro" id="IPR050300">
    <property type="entry name" value="GDXG_lipolytic_enzyme"/>
</dbReference>
<dbReference type="InterPro" id="IPR013094">
    <property type="entry name" value="AB_hydrolase_3"/>
</dbReference>
<dbReference type="Pfam" id="PF07859">
    <property type="entry name" value="Abhydrolase_3"/>
    <property type="match status" value="1"/>
</dbReference>
<dbReference type="EMBL" id="JABBNB010000003">
    <property type="protein sequence ID" value="NMO00409.1"/>
    <property type="molecule type" value="Genomic_DNA"/>
</dbReference>
<accession>A0A848KQS1</accession>
<dbReference type="GO" id="GO:0016787">
    <property type="term" value="F:hydrolase activity"/>
    <property type="evidence" value="ECO:0007669"/>
    <property type="project" value="UniProtKB-KW"/>
</dbReference>
<feature type="domain" description="Alpha/beta hydrolase fold-3" evidence="2">
    <location>
        <begin position="97"/>
        <end position="303"/>
    </location>
</feature>
<sequence>MSTNPALDDITPVRPPFDAELVPVLRAFRSTIPWLADDTVAEIRRISVEGLPGRPLPDLTADGRVDVAEITVPGPDRELEMTVLTPTTGSGPWPLIYYIHGGGVVSGNRYSALDEMLAYVVEGKAVVTSIEYRLAPENPHPAPSDDCYAGLRWAAENAERLRIDVDHILTIGFSGGGNLAAAVALMARDRGFPTLTHQVLGCPMLDDRLQTHSAQMMDREGVWDRTENLWAWTGILGDRRGGDEVSPYAAPARADDLAGLPRTFIDVGSVESFRDEAVDYAQRLSQAGVSVDLHMWGGGFHGFDIGIRQPALSQASINVRDEFIRRALER</sequence>
<evidence type="ECO:0000256" key="1">
    <source>
        <dbReference type="ARBA" id="ARBA00022801"/>
    </source>
</evidence>
<dbReference type="Gene3D" id="3.40.50.1820">
    <property type="entry name" value="alpha/beta hydrolase"/>
    <property type="match status" value="1"/>
</dbReference>
<evidence type="ECO:0000313" key="4">
    <source>
        <dbReference type="Proteomes" id="UP000550729"/>
    </source>
</evidence>
<gene>
    <name evidence="3" type="ORF">HH308_04180</name>
</gene>
<name>A0A848KQS1_9ACTN</name>